<evidence type="ECO:0000313" key="4">
    <source>
        <dbReference type="Proteomes" id="UP000237631"/>
    </source>
</evidence>
<dbReference type="PANTHER" id="PTHR43798">
    <property type="entry name" value="MONOACYLGLYCEROL LIPASE"/>
    <property type="match status" value="1"/>
</dbReference>
<evidence type="ECO:0000259" key="2">
    <source>
        <dbReference type="Pfam" id="PF12697"/>
    </source>
</evidence>
<dbReference type="AlphaFoldDB" id="A0A2S6BQR5"/>
<feature type="region of interest" description="Disordered" evidence="1">
    <location>
        <begin position="208"/>
        <end position="231"/>
    </location>
</feature>
<dbReference type="STRING" id="357750.A0A2S6BQR5"/>
<dbReference type="SUPFAM" id="SSF53474">
    <property type="entry name" value="alpha/beta-Hydrolases"/>
    <property type="match status" value="1"/>
</dbReference>
<gene>
    <name evidence="3" type="ORF">CBER1_03310</name>
</gene>
<evidence type="ECO:0000256" key="1">
    <source>
        <dbReference type="SAM" id="MobiDB-lite"/>
    </source>
</evidence>
<accession>A0A2S6BQR5</accession>
<name>A0A2S6BQR5_9PEZI</name>
<dbReference type="InterPro" id="IPR000073">
    <property type="entry name" value="AB_hydrolase_1"/>
</dbReference>
<dbReference type="Proteomes" id="UP000237631">
    <property type="component" value="Unassembled WGS sequence"/>
</dbReference>
<keyword evidence="4" id="KW-1185">Reference proteome</keyword>
<comment type="caution">
    <text evidence="3">The sequence shown here is derived from an EMBL/GenBank/DDBJ whole genome shotgun (WGS) entry which is preliminary data.</text>
</comment>
<organism evidence="3 4">
    <name type="scientific">Cercospora berteroae</name>
    <dbReference type="NCBI Taxonomy" id="357750"/>
    <lineage>
        <taxon>Eukaryota</taxon>
        <taxon>Fungi</taxon>
        <taxon>Dikarya</taxon>
        <taxon>Ascomycota</taxon>
        <taxon>Pezizomycotina</taxon>
        <taxon>Dothideomycetes</taxon>
        <taxon>Dothideomycetidae</taxon>
        <taxon>Mycosphaerellales</taxon>
        <taxon>Mycosphaerellaceae</taxon>
        <taxon>Cercospora</taxon>
    </lineage>
</organism>
<evidence type="ECO:0000313" key="3">
    <source>
        <dbReference type="EMBL" id="PPJ49825.1"/>
    </source>
</evidence>
<dbReference type="EMBL" id="PNEN01001798">
    <property type="protein sequence ID" value="PPJ49825.1"/>
    <property type="molecule type" value="Genomic_DNA"/>
</dbReference>
<reference evidence="4" key="1">
    <citation type="journal article" date="2017" name="bioRxiv">
        <title>Conservation of a gene cluster reveals novel cercosporin biosynthetic mechanisms and extends production to the genus Colletotrichum.</title>
        <authorList>
            <person name="de Jonge R."/>
            <person name="Ebert M.K."/>
            <person name="Huitt-Roehl C.R."/>
            <person name="Pal P."/>
            <person name="Suttle J.C."/>
            <person name="Spanner R.E."/>
            <person name="Neubauer J.D."/>
            <person name="Jurick W.M.II."/>
            <person name="Stott K.A."/>
            <person name="Secor G.A."/>
            <person name="Thomma B.P.H.J."/>
            <person name="Van de Peer Y."/>
            <person name="Townsend C.A."/>
            <person name="Bolton M.D."/>
        </authorList>
    </citation>
    <scope>NUCLEOTIDE SEQUENCE [LARGE SCALE GENOMIC DNA]</scope>
    <source>
        <strain evidence="4">CBS538.71</strain>
    </source>
</reference>
<dbReference type="InterPro" id="IPR029058">
    <property type="entry name" value="AB_hydrolase_fold"/>
</dbReference>
<protein>
    <recommendedName>
        <fullName evidence="2">AB hydrolase-1 domain-containing protein</fullName>
    </recommendedName>
</protein>
<sequence>MELKNEFSYGGWTIKYTLLEPSSSSASKSITAPIVFVHGTPWSSVTFGPVAEALRTSTSSQILLYDMPGYGKSQAYQAQPKDRKDALFKGDTSVRFQAEALVALLDYLHLDGKDTNPKPHVIAHDIAGSIVLRAHLLLDCKFQSLLLMDTNCVLPWGDGFYKLVRSQPEVFQNLPPQTFEAMLRATMRSACHDPEKLKGGGWEDKIAAPWLPTSSSSTSADKEDLSASERQSSFVRQIAQANDQDVAEMQDGNLYKNVQCPVKILWGEQDQWIPREKMEKLGEMLKEGGRLDEFVVVPEAGHLLMVDQPERVAMEVLGWLWKQS</sequence>
<feature type="domain" description="AB hydrolase-1" evidence="2">
    <location>
        <begin position="34"/>
        <end position="313"/>
    </location>
</feature>
<dbReference type="Pfam" id="PF12697">
    <property type="entry name" value="Abhydrolase_6"/>
    <property type="match status" value="1"/>
</dbReference>
<dbReference type="OrthoDB" id="6431331at2759"/>
<dbReference type="InterPro" id="IPR050266">
    <property type="entry name" value="AB_hydrolase_sf"/>
</dbReference>
<dbReference type="Gene3D" id="3.40.50.1820">
    <property type="entry name" value="alpha/beta hydrolase"/>
    <property type="match status" value="1"/>
</dbReference>
<proteinExistence type="predicted"/>